<dbReference type="Proteomes" id="UP000247483">
    <property type="component" value="Unassembled WGS sequence"/>
</dbReference>
<evidence type="ECO:0000259" key="12">
    <source>
        <dbReference type="Pfam" id="PF00933"/>
    </source>
</evidence>
<dbReference type="InterPro" id="IPR001764">
    <property type="entry name" value="Glyco_hydro_3_N"/>
</dbReference>
<dbReference type="GO" id="GO:0005737">
    <property type="term" value="C:cytoplasm"/>
    <property type="evidence" value="ECO:0007669"/>
    <property type="project" value="UniProtKB-SubCell"/>
</dbReference>
<evidence type="ECO:0000313" key="13">
    <source>
        <dbReference type="EMBL" id="PXZ05889.1"/>
    </source>
</evidence>
<evidence type="ECO:0000256" key="3">
    <source>
        <dbReference type="ARBA" id="ARBA00022618"/>
    </source>
</evidence>
<dbReference type="InterPro" id="IPR022956">
    <property type="entry name" value="Beta_hexosaminidase_bac"/>
</dbReference>
<keyword evidence="7 11" id="KW-0326">Glycosidase</keyword>
<dbReference type="SUPFAM" id="SSF51445">
    <property type="entry name" value="(Trans)glycosidases"/>
    <property type="match status" value="1"/>
</dbReference>
<feature type="site" description="Important for catalytic activity" evidence="11">
    <location>
        <position position="174"/>
    </location>
</feature>
<evidence type="ECO:0000256" key="6">
    <source>
        <dbReference type="ARBA" id="ARBA00022984"/>
    </source>
</evidence>
<feature type="binding site" evidence="11">
    <location>
        <position position="70"/>
    </location>
    <ligand>
        <name>substrate</name>
    </ligand>
</feature>
<evidence type="ECO:0000256" key="9">
    <source>
        <dbReference type="ARBA" id="ARBA00023316"/>
    </source>
</evidence>
<dbReference type="NCBIfam" id="NF003740">
    <property type="entry name" value="PRK05337.1"/>
    <property type="match status" value="1"/>
</dbReference>
<evidence type="ECO:0000256" key="11">
    <source>
        <dbReference type="HAMAP-Rule" id="MF_00364"/>
    </source>
</evidence>
<keyword evidence="3 11" id="KW-0132">Cell division</keyword>
<dbReference type="InterPro" id="IPR019800">
    <property type="entry name" value="Glyco_hydro_3_AS"/>
</dbReference>
<comment type="caution">
    <text evidence="13">The sequence shown here is derived from an EMBL/GenBank/DDBJ whole genome shotgun (WGS) entry which is preliminary data.</text>
</comment>
<dbReference type="AlphaFoldDB" id="A0A2V4E226"/>
<dbReference type="PROSITE" id="PS00775">
    <property type="entry name" value="GLYCOSYL_HYDROL_F3"/>
    <property type="match status" value="1"/>
</dbReference>
<keyword evidence="2 11" id="KW-0963">Cytoplasm</keyword>
<dbReference type="EC" id="3.2.1.52" evidence="11"/>
<dbReference type="GO" id="GO:0009254">
    <property type="term" value="P:peptidoglycan turnover"/>
    <property type="evidence" value="ECO:0007669"/>
    <property type="project" value="UniProtKB-UniRule"/>
</dbReference>
<dbReference type="InterPro" id="IPR036962">
    <property type="entry name" value="Glyco_hydro_3_N_sf"/>
</dbReference>
<comment type="function">
    <text evidence="11">Plays a role in peptidoglycan recycling by cleaving the terminal beta-1,4-linked N-acetylglucosamine (GlcNAc) from peptide-linked peptidoglycan fragments, giving rise to free GlcNAc, anhydro-N-acetylmuramic acid and anhydro-N-acetylmuramic acid-linked peptides.</text>
</comment>
<evidence type="ECO:0000313" key="14">
    <source>
        <dbReference type="Proteomes" id="UP000247483"/>
    </source>
</evidence>
<reference evidence="13 14" key="1">
    <citation type="submission" date="2018-05" db="EMBL/GenBank/DDBJ databases">
        <title>Reference genomes for bee gut microbiota database.</title>
        <authorList>
            <person name="Ellegaard K.M."/>
        </authorList>
    </citation>
    <scope>NUCLEOTIDE SEQUENCE [LARGE SCALE GENOMIC DNA]</scope>
    <source>
        <strain evidence="13 14">ESL0177</strain>
    </source>
</reference>
<evidence type="ECO:0000256" key="1">
    <source>
        <dbReference type="ARBA" id="ARBA00001231"/>
    </source>
</evidence>
<feature type="binding site" evidence="11">
    <location>
        <begin position="163"/>
        <end position="164"/>
    </location>
    <ligand>
        <name>substrate</name>
    </ligand>
</feature>
<dbReference type="GO" id="GO:0009252">
    <property type="term" value="P:peptidoglycan biosynthetic process"/>
    <property type="evidence" value="ECO:0007669"/>
    <property type="project" value="UniProtKB-KW"/>
</dbReference>
<evidence type="ECO:0000256" key="7">
    <source>
        <dbReference type="ARBA" id="ARBA00023295"/>
    </source>
</evidence>
<dbReference type="PANTHER" id="PTHR30480:SF13">
    <property type="entry name" value="BETA-HEXOSAMINIDASE"/>
    <property type="match status" value="1"/>
</dbReference>
<keyword evidence="9 11" id="KW-0961">Cell wall biogenesis/degradation</keyword>
<name>A0A2V4E226_9GAMM</name>
<gene>
    <name evidence="11" type="primary">nagZ</name>
    <name evidence="13" type="ORF">DKK79_04285</name>
</gene>
<organism evidence="13 14">
    <name type="scientific">Gilliamella apicola</name>
    <dbReference type="NCBI Taxonomy" id="1196095"/>
    <lineage>
        <taxon>Bacteria</taxon>
        <taxon>Pseudomonadati</taxon>
        <taxon>Pseudomonadota</taxon>
        <taxon>Gammaproteobacteria</taxon>
        <taxon>Orbales</taxon>
        <taxon>Orbaceae</taxon>
        <taxon>Gilliamella</taxon>
    </lineage>
</organism>
<comment type="similarity">
    <text evidence="11">Belongs to the glycosyl hydrolase 3 family. NagZ subfamily.</text>
</comment>
<dbReference type="FunFam" id="3.20.20.300:FF:000001">
    <property type="entry name" value="Beta-hexosaminidase"/>
    <property type="match status" value="1"/>
</dbReference>
<evidence type="ECO:0000256" key="4">
    <source>
        <dbReference type="ARBA" id="ARBA00022801"/>
    </source>
</evidence>
<evidence type="ECO:0000256" key="10">
    <source>
        <dbReference type="ARBA" id="ARBA00037880"/>
    </source>
</evidence>
<feature type="active site" description="Proton donor/acceptor" evidence="11">
    <location>
        <position position="176"/>
    </location>
</feature>
<dbReference type="GO" id="GO:0051301">
    <property type="term" value="P:cell division"/>
    <property type="evidence" value="ECO:0007669"/>
    <property type="project" value="UniProtKB-KW"/>
</dbReference>
<evidence type="ECO:0000256" key="2">
    <source>
        <dbReference type="ARBA" id="ARBA00022490"/>
    </source>
</evidence>
<comment type="subcellular location">
    <subcellularLocation>
        <location evidence="11">Cytoplasm</location>
    </subcellularLocation>
</comment>
<dbReference type="Gene3D" id="3.20.20.300">
    <property type="entry name" value="Glycoside hydrolase, family 3, N-terminal domain"/>
    <property type="match status" value="1"/>
</dbReference>
<keyword evidence="8 11" id="KW-0131">Cell cycle</keyword>
<keyword evidence="6 11" id="KW-0573">Peptidoglycan synthesis</keyword>
<comment type="catalytic activity">
    <reaction evidence="1 11">
        <text>Hydrolysis of terminal non-reducing N-acetyl-D-hexosamine residues in N-acetyl-beta-D-hexosaminides.</text>
        <dbReference type="EC" id="3.2.1.52"/>
    </reaction>
</comment>
<evidence type="ECO:0000256" key="8">
    <source>
        <dbReference type="ARBA" id="ARBA00023306"/>
    </source>
</evidence>
<dbReference type="GO" id="GO:0008360">
    <property type="term" value="P:regulation of cell shape"/>
    <property type="evidence" value="ECO:0007669"/>
    <property type="project" value="UniProtKB-KW"/>
</dbReference>
<dbReference type="EMBL" id="QGLP01000004">
    <property type="protein sequence ID" value="PXZ05889.1"/>
    <property type="molecule type" value="Genomic_DNA"/>
</dbReference>
<dbReference type="PANTHER" id="PTHR30480">
    <property type="entry name" value="BETA-HEXOSAMINIDASE-RELATED"/>
    <property type="match status" value="1"/>
</dbReference>
<sequence>MGPLLIDVQGTSLTNDDVLLLQNPLVAGVILFSRNYQSPQQLNELIKQIRTATNERLLISVDHEGGRVQRFKQGFTLIPPAQSFALLNDLQQAKSLAFDAGWLLAMELIAFDIDLSYAPVLDLGHDCLAIGSRSFHSDINIAYQVASSMIDGMHSAGMKTTGKHFPGHGHVIADSHKETPVDHRSKALIESDMQIFTKLIAEKKLDAIMPAHVIYPEFNDQPASGSAFWLKNVLRKQLHFDGVIFSDDLSMEGAAVLGNHAQRAEAALNAGCDLLLACNNREGTLTILEALSILNEKQSLLTGKVKQLLVNTKISYTELINSDEWRIRHNNLMKLNEKWEDYYASCHH</sequence>
<proteinExistence type="inferred from homology"/>
<dbReference type="InterPro" id="IPR050226">
    <property type="entry name" value="NagZ_Beta-hexosaminidase"/>
</dbReference>
<feature type="binding site" evidence="11">
    <location>
        <position position="62"/>
    </location>
    <ligand>
        <name>substrate</name>
    </ligand>
</feature>
<dbReference type="InterPro" id="IPR017853">
    <property type="entry name" value="GH"/>
</dbReference>
<feature type="binding site" evidence="11">
    <location>
        <position position="133"/>
    </location>
    <ligand>
        <name>substrate</name>
    </ligand>
</feature>
<keyword evidence="4 11" id="KW-0378">Hydrolase</keyword>
<dbReference type="GO" id="GO:0005975">
    <property type="term" value="P:carbohydrate metabolic process"/>
    <property type="evidence" value="ECO:0007669"/>
    <property type="project" value="InterPro"/>
</dbReference>
<dbReference type="HAMAP" id="MF_00364">
    <property type="entry name" value="NagZ"/>
    <property type="match status" value="1"/>
</dbReference>
<feature type="active site" description="Nucleophile" evidence="11">
    <location>
        <position position="247"/>
    </location>
</feature>
<evidence type="ECO:0000256" key="5">
    <source>
        <dbReference type="ARBA" id="ARBA00022960"/>
    </source>
</evidence>
<dbReference type="UniPathway" id="UPA00544"/>
<feature type="domain" description="Glycoside hydrolase family 3 N-terminal" evidence="12">
    <location>
        <begin position="17"/>
        <end position="302"/>
    </location>
</feature>
<protein>
    <recommendedName>
        <fullName evidence="11">Beta-hexosaminidase</fullName>
        <ecNumber evidence="11">3.2.1.52</ecNumber>
    </recommendedName>
    <alternativeName>
        <fullName evidence="11">Beta-N-acetylhexosaminidase</fullName>
    </alternativeName>
    <alternativeName>
        <fullName evidence="11">N-acetyl-beta-glucosaminidase</fullName>
    </alternativeName>
</protein>
<dbReference type="Pfam" id="PF00933">
    <property type="entry name" value="Glyco_hydro_3"/>
    <property type="match status" value="1"/>
</dbReference>
<dbReference type="RefSeq" id="WP_110422979.1">
    <property type="nucleotide sequence ID" value="NZ_QGLP01000004.1"/>
</dbReference>
<keyword evidence="5 11" id="KW-0133">Cell shape</keyword>
<dbReference type="GO" id="GO:0004563">
    <property type="term" value="F:beta-N-acetylhexosaminidase activity"/>
    <property type="evidence" value="ECO:0007669"/>
    <property type="project" value="UniProtKB-UniRule"/>
</dbReference>
<dbReference type="GO" id="GO:0071555">
    <property type="term" value="P:cell wall organization"/>
    <property type="evidence" value="ECO:0007669"/>
    <property type="project" value="UniProtKB-KW"/>
</dbReference>
<accession>A0A2V4E226</accession>
<comment type="pathway">
    <text evidence="10 11">Cell wall biogenesis; peptidoglycan recycling.</text>
</comment>